<evidence type="ECO:0000259" key="2">
    <source>
        <dbReference type="Pfam" id="PF20415"/>
    </source>
</evidence>
<accession>A0A0F4YYS4</accession>
<protein>
    <recommendedName>
        <fullName evidence="2">DUF6699 domain-containing protein</fullName>
    </recommendedName>
</protein>
<feature type="region of interest" description="Disordered" evidence="1">
    <location>
        <begin position="1"/>
        <end position="42"/>
    </location>
</feature>
<gene>
    <name evidence="3" type="ORF">T310_2513</name>
</gene>
<dbReference type="Proteomes" id="UP000053958">
    <property type="component" value="Unassembled WGS sequence"/>
</dbReference>
<comment type="caution">
    <text evidence="3">The sequence shown here is derived from an EMBL/GenBank/DDBJ whole genome shotgun (WGS) entry which is preliminary data.</text>
</comment>
<dbReference type="OrthoDB" id="5363135at2759"/>
<feature type="domain" description="DUF6699" evidence="2">
    <location>
        <begin position="68"/>
        <end position="134"/>
    </location>
</feature>
<dbReference type="Pfam" id="PF20415">
    <property type="entry name" value="DUF6699"/>
    <property type="match status" value="1"/>
</dbReference>
<evidence type="ECO:0000256" key="1">
    <source>
        <dbReference type="SAM" id="MobiDB-lite"/>
    </source>
</evidence>
<dbReference type="AlphaFoldDB" id="A0A0F4YYS4"/>
<proteinExistence type="predicted"/>
<keyword evidence="4" id="KW-1185">Reference proteome</keyword>
<dbReference type="GeneID" id="25314864"/>
<dbReference type="InterPro" id="IPR046522">
    <property type="entry name" value="DUF6699"/>
</dbReference>
<sequence>MSEELTRVDSAVAGLSISPKDEKLEKPEKVEKKTHKRVSSTAEGVRNINDLEKEGIQLQIAIETQKLNWKLNTSPSSVEDKEALKKFLTTPPVKKIDLHFPLGLEVTARNLKGVTIKDALDAIYKQFKKKADDELDKPILAGFEWDPEESWTRLIVHQKKEGAPPASKKSKKKAEE</sequence>
<evidence type="ECO:0000313" key="4">
    <source>
        <dbReference type="Proteomes" id="UP000053958"/>
    </source>
</evidence>
<dbReference type="EMBL" id="LASV01000101">
    <property type="protein sequence ID" value="KKA23447.1"/>
    <property type="molecule type" value="Genomic_DNA"/>
</dbReference>
<name>A0A0F4YYS4_RASE3</name>
<feature type="region of interest" description="Disordered" evidence="1">
    <location>
        <begin position="156"/>
        <end position="176"/>
    </location>
</feature>
<reference evidence="3 4" key="1">
    <citation type="submission" date="2015-04" db="EMBL/GenBank/DDBJ databases">
        <authorList>
            <person name="Heijne W.H."/>
            <person name="Fedorova N.D."/>
            <person name="Nierman W.C."/>
            <person name="Vollebregt A.W."/>
            <person name="Zhao Z."/>
            <person name="Wu L."/>
            <person name="Kumar M."/>
            <person name="Stam H."/>
            <person name="van den Berg M.A."/>
            <person name="Pel H.J."/>
        </authorList>
    </citation>
    <scope>NUCLEOTIDE SEQUENCE [LARGE SCALE GENOMIC DNA]</scope>
    <source>
        <strain evidence="3 4">CBS 393.64</strain>
    </source>
</reference>
<dbReference type="RefSeq" id="XP_013330059.1">
    <property type="nucleotide sequence ID" value="XM_013474605.1"/>
</dbReference>
<feature type="compositionally biased region" description="Basic and acidic residues" evidence="1">
    <location>
        <begin position="19"/>
        <end position="31"/>
    </location>
</feature>
<organism evidence="3 4">
    <name type="scientific">Rasamsonia emersonii (strain ATCC 16479 / CBS 393.64 / IMI 116815)</name>
    <dbReference type="NCBI Taxonomy" id="1408163"/>
    <lineage>
        <taxon>Eukaryota</taxon>
        <taxon>Fungi</taxon>
        <taxon>Dikarya</taxon>
        <taxon>Ascomycota</taxon>
        <taxon>Pezizomycotina</taxon>
        <taxon>Eurotiomycetes</taxon>
        <taxon>Eurotiomycetidae</taxon>
        <taxon>Eurotiales</taxon>
        <taxon>Trichocomaceae</taxon>
        <taxon>Rasamsonia</taxon>
    </lineage>
</organism>
<evidence type="ECO:0000313" key="3">
    <source>
        <dbReference type="EMBL" id="KKA23447.1"/>
    </source>
</evidence>